<evidence type="ECO:0000313" key="2">
    <source>
        <dbReference type="EMBL" id="BBX54422.1"/>
    </source>
</evidence>
<protein>
    <submittedName>
        <fullName evidence="2">Uncharacterized protein</fullName>
    </submittedName>
</protein>
<evidence type="ECO:0000313" key="3">
    <source>
        <dbReference type="Proteomes" id="UP000466785"/>
    </source>
</evidence>
<accession>A0A6N4VF50</accession>
<gene>
    <name evidence="2" type="ORF">MPOR_54480</name>
</gene>
<feature type="transmembrane region" description="Helical" evidence="1">
    <location>
        <begin position="12"/>
        <end position="32"/>
    </location>
</feature>
<dbReference type="KEGG" id="mpof:MPOR_54480"/>
<dbReference type="Proteomes" id="UP000466785">
    <property type="component" value="Chromosome"/>
</dbReference>
<keyword evidence="1" id="KW-0812">Transmembrane</keyword>
<name>A0A6N4VF50_9MYCO</name>
<organism evidence="2 3">
    <name type="scientific">Mycolicibacterium poriferae</name>
    <dbReference type="NCBI Taxonomy" id="39694"/>
    <lineage>
        <taxon>Bacteria</taxon>
        <taxon>Bacillati</taxon>
        <taxon>Actinomycetota</taxon>
        <taxon>Actinomycetes</taxon>
        <taxon>Mycobacteriales</taxon>
        <taxon>Mycobacteriaceae</taxon>
        <taxon>Mycolicibacterium</taxon>
    </lineage>
</organism>
<keyword evidence="1" id="KW-0472">Membrane</keyword>
<dbReference type="AlphaFoldDB" id="A0A6N4VF50"/>
<proteinExistence type="predicted"/>
<evidence type="ECO:0000256" key="1">
    <source>
        <dbReference type="SAM" id="Phobius"/>
    </source>
</evidence>
<keyword evidence="3" id="KW-1185">Reference proteome</keyword>
<reference evidence="2 3" key="1">
    <citation type="journal article" date="2019" name="Emerg. Microbes Infect.">
        <title>Comprehensive subspecies identification of 175 nontuberculous mycobacteria species based on 7547 genomic profiles.</title>
        <authorList>
            <person name="Matsumoto Y."/>
            <person name="Kinjo T."/>
            <person name="Motooka D."/>
            <person name="Nabeya D."/>
            <person name="Jung N."/>
            <person name="Uechi K."/>
            <person name="Horii T."/>
            <person name="Iida T."/>
            <person name="Fujita J."/>
            <person name="Nakamura S."/>
        </authorList>
    </citation>
    <scope>NUCLEOTIDE SEQUENCE [LARGE SCALE GENOMIC DNA]</scope>
    <source>
        <strain evidence="2 3">JCM 12603</strain>
    </source>
</reference>
<keyword evidence="1" id="KW-1133">Transmembrane helix</keyword>
<dbReference type="EMBL" id="AP022570">
    <property type="protein sequence ID" value="BBX54422.1"/>
    <property type="molecule type" value="Genomic_DNA"/>
</dbReference>
<sequence length="93" mass="10723">MRKRTITAMNTAVTFLILTVAFTGVALLVRVANRTGSRRLRLEQFRMAAPMSGRLFGDDDPDAYRIRHDADAIRTRFEQHPHWPSSRVLGERR</sequence>